<keyword evidence="9" id="KW-0479">Metal-binding</keyword>
<evidence type="ECO:0000256" key="11">
    <source>
        <dbReference type="PROSITE-ProRule" id="PRU00703"/>
    </source>
</evidence>
<dbReference type="InterPro" id="IPR004800">
    <property type="entry name" value="KdsD/KpsF-type"/>
</dbReference>
<dbReference type="PANTHER" id="PTHR42745:SF1">
    <property type="entry name" value="ARABINOSE 5-PHOSPHATE ISOMERASE KDSD"/>
    <property type="match status" value="1"/>
</dbReference>
<comment type="pathway">
    <text evidence="7">Carbohydrate biosynthesis; 3-deoxy-D-manno-octulosonate biosynthesis; 3-deoxy-D-manno-octulosonate from D-ribulose 5-phosphate: step 1/3.</text>
</comment>
<dbReference type="NCBIfam" id="NF008141">
    <property type="entry name" value="PRK10892.1"/>
    <property type="match status" value="1"/>
</dbReference>
<keyword evidence="6 8" id="KW-0413">Isomerase</keyword>
<dbReference type="Pfam" id="PF01380">
    <property type="entry name" value="SIS"/>
    <property type="match status" value="1"/>
</dbReference>
<feature type="site" description="Catalytically relevant" evidence="10">
    <location>
        <position position="147"/>
    </location>
</feature>
<comment type="catalytic activity">
    <reaction evidence="8">
        <text>D-arabinose 5-phosphate = D-ribulose 5-phosphate</text>
        <dbReference type="Rhea" id="RHEA:23104"/>
        <dbReference type="ChEBI" id="CHEBI:57693"/>
        <dbReference type="ChEBI" id="CHEBI:58121"/>
        <dbReference type="EC" id="5.3.1.13"/>
    </reaction>
</comment>
<feature type="binding site" evidence="9">
    <location>
        <position position="77"/>
    </location>
    <ligand>
        <name>Zn(2+)</name>
        <dbReference type="ChEBI" id="CHEBI:29105"/>
    </ligand>
</feature>
<organism evidence="14">
    <name type="scientific">Vibrio cyclitrophicus</name>
    <dbReference type="NCBI Taxonomy" id="47951"/>
    <lineage>
        <taxon>Bacteria</taxon>
        <taxon>Pseudomonadati</taxon>
        <taxon>Pseudomonadota</taxon>
        <taxon>Gammaproteobacteria</taxon>
        <taxon>Vibrionales</taxon>
        <taxon>Vibrionaceae</taxon>
        <taxon>Vibrio</taxon>
    </lineage>
</organism>
<dbReference type="NCBIfam" id="TIGR00393">
    <property type="entry name" value="kpsF"/>
    <property type="match status" value="1"/>
</dbReference>
<sequence>MSQPFDYRSVAKQVLETEVAGLTQLDQYFNDDFCKACDLILNNKGKVVVMGMGKSGHIGNKIAATLASTGTSAFFVHPGEAAHGDLGMIEPGDIVIAISNSGESGEILSLFPVLKRLNIKIISMTGKPASNMATLSDIHLQISVPEEACPLGLAPTTSTTATLVMGDALAVALLQARGFTAQDFALSHPGGALGRQLLLKLDDIMHTGDALPVVAPDALIRDALLEISQKGLGMTAIVGSDGQMAGIFTDGDLRRILDKRVDIHNTQIGDVMTLNPTVAEPNMLAVEGLNLMQAKSINGLMLCHEGTLVGALNMHDLLKAGVM</sequence>
<dbReference type="InterPro" id="IPR001347">
    <property type="entry name" value="SIS_dom"/>
</dbReference>
<dbReference type="InterPro" id="IPR046348">
    <property type="entry name" value="SIS_dom_sf"/>
</dbReference>
<dbReference type="AlphaFoldDB" id="A0A7Z1S1J0"/>
<dbReference type="SUPFAM" id="SSF54631">
    <property type="entry name" value="CBS-domain pair"/>
    <property type="match status" value="1"/>
</dbReference>
<evidence type="ECO:0000259" key="12">
    <source>
        <dbReference type="PROSITE" id="PS51371"/>
    </source>
</evidence>
<accession>A0A7Z1S1J0</accession>
<evidence type="ECO:0000313" key="14">
    <source>
        <dbReference type="EMBL" id="PMP26857.1"/>
    </source>
</evidence>
<dbReference type="FunFam" id="3.40.50.10490:FF:000011">
    <property type="entry name" value="Arabinose 5-phosphate isomerase"/>
    <property type="match status" value="1"/>
</dbReference>
<reference evidence="14" key="2">
    <citation type="journal article" date="2018" name="Nature">
        <title>A major lineage of non-tailed dsDNA viruses as unrecognized killers of marine bacteria.</title>
        <authorList>
            <person name="Kauffman K.M."/>
            <person name="Hussain F.A."/>
            <person name="Yang J."/>
            <person name="Arevalo P."/>
            <person name="Brown J.M."/>
            <person name="Chang W.K."/>
            <person name="VanInsberghe D."/>
            <person name="Elsherbini J."/>
            <person name="Sharma R.S."/>
            <person name="Cutler M.B."/>
            <person name="Kelly L."/>
            <person name="Polz M.F."/>
        </authorList>
    </citation>
    <scope>NUCLEOTIDE SEQUENCE</scope>
    <source>
        <strain evidence="14">10N.222.46.E12</strain>
    </source>
</reference>
<dbReference type="SUPFAM" id="SSF53697">
    <property type="entry name" value="SIS domain"/>
    <property type="match status" value="1"/>
</dbReference>
<dbReference type="InterPro" id="IPR046342">
    <property type="entry name" value="CBS_dom_sf"/>
</dbReference>
<evidence type="ECO:0000256" key="8">
    <source>
        <dbReference type="PIRNR" id="PIRNR004692"/>
    </source>
</evidence>
<keyword evidence="5 11" id="KW-0129">CBS domain</keyword>
<evidence type="ECO:0000256" key="9">
    <source>
        <dbReference type="PIRSR" id="PIRSR004692-2"/>
    </source>
</evidence>
<protein>
    <recommendedName>
        <fullName evidence="8">Arabinose 5-phosphate isomerase</fullName>
        <shortName evidence="8">API</shortName>
        <ecNumber evidence="8">5.3.1.13</ecNumber>
    </recommendedName>
</protein>
<proteinExistence type="inferred from homology"/>
<dbReference type="GO" id="GO:0097367">
    <property type="term" value="F:carbohydrate derivative binding"/>
    <property type="evidence" value="ECO:0007669"/>
    <property type="project" value="InterPro"/>
</dbReference>
<comment type="subunit">
    <text evidence="3">Homotetramer.</text>
</comment>
<dbReference type="Pfam" id="PF00571">
    <property type="entry name" value="CBS"/>
    <property type="match status" value="2"/>
</dbReference>
<dbReference type="Gene3D" id="3.10.580.10">
    <property type="entry name" value="CBS-domain"/>
    <property type="match status" value="1"/>
</dbReference>
<dbReference type="RefSeq" id="WP_010435037.1">
    <property type="nucleotide sequence ID" value="NZ_CAWNSP010000047.1"/>
</dbReference>
<keyword evidence="4" id="KW-0677">Repeat</keyword>
<comment type="similarity">
    <text evidence="2 8">Belongs to the SIS family. GutQ/KpsF subfamily.</text>
</comment>
<feature type="site" description="Catalytically relevant" evidence="10">
    <location>
        <position position="54"/>
    </location>
</feature>
<dbReference type="FunFam" id="3.10.580.10:FF:000007">
    <property type="entry name" value="Arabinose 5-phosphate isomerase"/>
    <property type="match status" value="1"/>
</dbReference>
<comment type="caution">
    <text evidence="14">The sequence shown here is derived from an EMBL/GenBank/DDBJ whole genome shotgun (WGS) entry which is preliminary data.</text>
</comment>
<evidence type="ECO:0000256" key="5">
    <source>
        <dbReference type="ARBA" id="ARBA00023122"/>
    </source>
</evidence>
<evidence type="ECO:0000259" key="13">
    <source>
        <dbReference type="PROSITE" id="PS51464"/>
    </source>
</evidence>
<dbReference type="GO" id="GO:1901135">
    <property type="term" value="P:carbohydrate derivative metabolic process"/>
    <property type="evidence" value="ECO:0007669"/>
    <property type="project" value="InterPro"/>
</dbReference>
<dbReference type="InterPro" id="IPR035474">
    <property type="entry name" value="SIS_Kpsf"/>
</dbReference>
<dbReference type="InterPro" id="IPR000644">
    <property type="entry name" value="CBS_dom"/>
</dbReference>
<dbReference type="PROSITE" id="PS51464">
    <property type="entry name" value="SIS"/>
    <property type="match status" value="1"/>
</dbReference>
<evidence type="ECO:0000256" key="7">
    <source>
        <dbReference type="ARBA" id="ARBA00060658"/>
    </source>
</evidence>
<evidence type="ECO:0000256" key="2">
    <source>
        <dbReference type="ARBA" id="ARBA00008165"/>
    </source>
</evidence>
<dbReference type="CDD" id="cd05014">
    <property type="entry name" value="SIS_Kpsf"/>
    <property type="match status" value="1"/>
</dbReference>
<reference evidence="14" key="1">
    <citation type="submission" date="2016-07" db="EMBL/GenBank/DDBJ databases">
        <authorList>
            <person name="Kauffman K."/>
            <person name="Arevalo P."/>
            <person name="Polz M.F."/>
        </authorList>
    </citation>
    <scope>NUCLEOTIDE SEQUENCE</scope>
    <source>
        <strain evidence="14">10N.222.46.E12</strain>
    </source>
</reference>
<evidence type="ECO:0000256" key="4">
    <source>
        <dbReference type="ARBA" id="ARBA00022737"/>
    </source>
</evidence>
<dbReference type="EC" id="5.3.1.13" evidence="8"/>
<feature type="site" description="Catalytically relevant" evidence="10">
    <location>
        <position position="188"/>
    </location>
</feature>
<dbReference type="PROSITE" id="PS51371">
    <property type="entry name" value="CBS"/>
    <property type="match status" value="1"/>
</dbReference>
<dbReference type="CDD" id="cd04604">
    <property type="entry name" value="CBS_pair_SIS_assoc"/>
    <property type="match status" value="1"/>
</dbReference>
<dbReference type="GO" id="GO:0046872">
    <property type="term" value="F:metal ion binding"/>
    <property type="evidence" value="ECO:0007669"/>
    <property type="project" value="UniProtKB-KW"/>
</dbReference>
<dbReference type="PANTHER" id="PTHR42745">
    <property type="match status" value="1"/>
</dbReference>
<dbReference type="InterPro" id="IPR050986">
    <property type="entry name" value="GutQ/KpsF_isomerases"/>
</dbReference>
<dbReference type="GO" id="GO:0019146">
    <property type="term" value="F:arabinose-5-phosphate isomerase activity"/>
    <property type="evidence" value="ECO:0007669"/>
    <property type="project" value="UniProtKB-EC"/>
</dbReference>
<dbReference type="EMBL" id="MDBS01000043">
    <property type="protein sequence ID" value="PMP26857.1"/>
    <property type="molecule type" value="Genomic_DNA"/>
</dbReference>
<evidence type="ECO:0000256" key="3">
    <source>
        <dbReference type="ARBA" id="ARBA00011881"/>
    </source>
</evidence>
<dbReference type="SMART" id="SM00116">
    <property type="entry name" value="CBS"/>
    <property type="match status" value="2"/>
</dbReference>
<feature type="site" description="Catalytically relevant" evidence="10">
    <location>
        <position position="106"/>
    </location>
</feature>
<dbReference type="GeneID" id="50228876"/>
<dbReference type="GO" id="GO:0005975">
    <property type="term" value="P:carbohydrate metabolic process"/>
    <property type="evidence" value="ECO:0007669"/>
    <property type="project" value="InterPro"/>
</dbReference>
<evidence type="ECO:0000256" key="10">
    <source>
        <dbReference type="PIRSR" id="PIRSR004692-3"/>
    </source>
</evidence>
<evidence type="ECO:0000256" key="6">
    <source>
        <dbReference type="ARBA" id="ARBA00023235"/>
    </source>
</evidence>
<evidence type="ECO:0000256" key="1">
    <source>
        <dbReference type="ARBA" id="ARBA00004756"/>
    </source>
</evidence>
<dbReference type="Gene3D" id="3.40.50.10490">
    <property type="entry name" value="Glucose-6-phosphate isomerase like protein, domain 1"/>
    <property type="match status" value="1"/>
</dbReference>
<dbReference type="PIRSF" id="PIRSF004692">
    <property type="entry name" value="KdsD_KpsF"/>
    <property type="match status" value="1"/>
</dbReference>
<comment type="pathway">
    <text evidence="1">Bacterial outer membrane biogenesis; lipopolysaccharide biosynthesis.</text>
</comment>
<keyword evidence="9" id="KW-0862">Zinc</keyword>
<feature type="domain" description="CBS" evidence="12">
    <location>
        <begin position="205"/>
        <end position="263"/>
    </location>
</feature>
<name>A0A7Z1S1J0_9VIBR</name>
<feature type="domain" description="SIS" evidence="13">
    <location>
        <begin position="36"/>
        <end position="179"/>
    </location>
</feature>
<gene>
    <name evidence="14" type="ORF">BCS90_22930</name>
</gene>